<protein>
    <submittedName>
        <fullName evidence="1">Uncharacterized protein</fullName>
    </submittedName>
</protein>
<dbReference type="EMBL" id="BMAC01000093">
    <property type="protein sequence ID" value="GFP84812.1"/>
    <property type="molecule type" value="Genomic_DNA"/>
</dbReference>
<dbReference type="Proteomes" id="UP000653305">
    <property type="component" value="Unassembled WGS sequence"/>
</dbReference>
<dbReference type="OrthoDB" id="2262048at2759"/>
<keyword evidence="2" id="KW-1185">Reference proteome</keyword>
<evidence type="ECO:0000313" key="1">
    <source>
        <dbReference type="EMBL" id="GFP84812.1"/>
    </source>
</evidence>
<evidence type="ECO:0000313" key="2">
    <source>
        <dbReference type="Proteomes" id="UP000653305"/>
    </source>
</evidence>
<proteinExistence type="predicted"/>
<name>A0A830BF76_9LAMI</name>
<dbReference type="AlphaFoldDB" id="A0A830BF76"/>
<dbReference type="SUPFAM" id="SSF47072">
    <property type="entry name" value="Cysteine alpha-hairpin motif"/>
    <property type="match status" value="1"/>
</dbReference>
<dbReference type="PANTHER" id="PTHR36856">
    <property type="entry name" value="OS07G0175200 PROTEIN"/>
    <property type="match status" value="1"/>
</dbReference>
<gene>
    <name evidence="1" type="ORF">PHJA_000625000</name>
</gene>
<dbReference type="InterPro" id="IPR009069">
    <property type="entry name" value="Cys_alpha_HP_mot_SF"/>
</dbReference>
<dbReference type="PANTHER" id="PTHR36856:SF1">
    <property type="entry name" value="OS07G0175200 PROTEIN"/>
    <property type="match status" value="1"/>
</dbReference>
<sequence>MKANLKSNEKETVNPKKTVCDVEALKKCLEENKGDQTKCQQHIEAFRNSCSIKKPNSSSDSS</sequence>
<comment type="caution">
    <text evidence="1">The sequence shown here is derived from an EMBL/GenBank/DDBJ whole genome shotgun (WGS) entry which is preliminary data.</text>
</comment>
<organism evidence="1 2">
    <name type="scientific">Phtheirospermum japonicum</name>
    <dbReference type="NCBI Taxonomy" id="374723"/>
    <lineage>
        <taxon>Eukaryota</taxon>
        <taxon>Viridiplantae</taxon>
        <taxon>Streptophyta</taxon>
        <taxon>Embryophyta</taxon>
        <taxon>Tracheophyta</taxon>
        <taxon>Spermatophyta</taxon>
        <taxon>Magnoliopsida</taxon>
        <taxon>eudicotyledons</taxon>
        <taxon>Gunneridae</taxon>
        <taxon>Pentapetalae</taxon>
        <taxon>asterids</taxon>
        <taxon>lamiids</taxon>
        <taxon>Lamiales</taxon>
        <taxon>Orobanchaceae</taxon>
        <taxon>Orobanchaceae incertae sedis</taxon>
        <taxon>Phtheirospermum</taxon>
    </lineage>
</organism>
<reference evidence="1" key="1">
    <citation type="submission" date="2020-07" db="EMBL/GenBank/DDBJ databases">
        <title>Ethylene signaling mediates host invasion by parasitic plants.</title>
        <authorList>
            <person name="Yoshida S."/>
        </authorList>
    </citation>
    <scope>NUCLEOTIDE SEQUENCE</scope>
    <source>
        <strain evidence="1">Okayama</strain>
    </source>
</reference>
<accession>A0A830BF76</accession>